<dbReference type="Proteomes" id="UP000029725">
    <property type="component" value="Unassembled WGS sequence"/>
</dbReference>
<evidence type="ECO:0000313" key="2">
    <source>
        <dbReference type="Proteomes" id="UP000029725"/>
    </source>
</evidence>
<dbReference type="VEuPathDB" id="MicrosporidiaDB:DI09_4p110"/>
<dbReference type="EMBL" id="JMKJ01000444">
    <property type="protein sequence ID" value="KGG50928.1"/>
    <property type="molecule type" value="Genomic_DNA"/>
</dbReference>
<dbReference type="RefSeq" id="XP_013237355.1">
    <property type="nucleotide sequence ID" value="XM_013381901.1"/>
</dbReference>
<keyword evidence="2" id="KW-1185">Reference proteome</keyword>
<proteinExistence type="predicted"/>
<dbReference type="AlphaFoldDB" id="A0A098VPJ1"/>
<evidence type="ECO:0000313" key="1">
    <source>
        <dbReference type="EMBL" id="KGG50928.1"/>
    </source>
</evidence>
<protein>
    <submittedName>
        <fullName evidence="1">Uncharacterized protein</fullName>
    </submittedName>
</protein>
<dbReference type="HOGENOM" id="CLU_2250740_0_0_1"/>
<reference evidence="1 2" key="1">
    <citation type="submission" date="2014-04" db="EMBL/GenBank/DDBJ databases">
        <title>A new species of microsporidia sheds light on the evolution of extreme parasitism.</title>
        <authorList>
            <person name="Haag K.L."/>
            <person name="James T.Y."/>
            <person name="Larsson R."/>
            <person name="Schaer T.M."/>
            <person name="Refardt D."/>
            <person name="Pombert J.-F."/>
            <person name="Ebert D."/>
        </authorList>
    </citation>
    <scope>NUCLEOTIDE SEQUENCE [LARGE SCALE GENOMIC DNA]</scope>
    <source>
        <strain evidence="1 2">UGP3</strain>
        <tissue evidence="1">Spores</tissue>
    </source>
</reference>
<comment type="caution">
    <text evidence="1">The sequence shown here is derived from an EMBL/GenBank/DDBJ whole genome shotgun (WGS) entry which is preliminary data.</text>
</comment>
<accession>A0A098VPJ1</accession>
<name>A0A098VPJ1_9MICR</name>
<gene>
    <name evidence="1" type="ORF">DI09_4p110</name>
</gene>
<sequence>METFTSLARDILGHQALKNDKVHILKKAVKSKYKQKSKEEKAKSLRKQKRLSADQKKALFNLPHKSISEYDLEAENLLKKKATIGASKKVHQGARLMYSMSKFK</sequence>
<organism evidence="1 2">
    <name type="scientific">Mitosporidium daphniae</name>
    <dbReference type="NCBI Taxonomy" id="1485682"/>
    <lineage>
        <taxon>Eukaryota</taxon>
        <taxon>Fungi</taxon>
        <taxon>Fungi incertae sedis</taxon>
        <taxon>Microsporidia</taxon>
        <taxon>Mitosporidium</taxon>
    </lineage>
</organism>
<dbReference type="GeneID" id="25260145"/>